<feature type="compositionally biased region" description="Polar residues" evidence="1">
    <location>
        <begin position="183"/>
        <end position="197"/>
    </location>
</feature>
<evidence type="ECO:0000313" key="3">
    <source>
        <dbReference type="Proteomes" id="UP000886595"/>
    </source>
</evidence>
<feature type="region of interest" description="Disordered" evidence="1">
    <location>
        <begin position="183"/>
        <end position="205"/>
    </location>
</feature>
<dbReference type="EMBL" id="JAAMPC010000011">
    <property type="protein sequence ID" value="KAG2280305.1"/>
    <property type="molecule type" value="Genomic_DNA"/>
</dbReference>
<dbReference type="Proteomes" id="UP000886595">
    <property type="component" value="Unassembled WGS sequence"/>
</dbReference>
<reference evidence="2 3" key="1">
    <citation type="submission" date="2020-02" db="EMBL/GenBank/DDBJ databases">
        <authorList>
            <person name="Ma Q."/>
            <person name="Huang Y."/>
            <person name="Song X."/>
            <person name="Pei D."/>
        </authorList>
    </citation>
    <scope>NUCLEOTIDE SEQUENCE [LARGE SCALE GENOMIC DNA]</scope>
    <source>
        <strain evidence="2">Sxm20200214</strain>
        <tissue evidence="2">Leaf</tissue>
    </source>
</reference>
<comment type="caution">
    <text evidence="2">The sequence shown here is derived from an EMBL/GenBank/DDBJ whole genome shotgun (WGS) entry which is preliminary data.</text>
</comment>
<protein>
    <submittedName>
        <fullName evidence="2">Uncharacterized protein</fullName>
    </submittedName>
</protein>
<keyword evidence="3" id="KW-1185">Reference proteome</keyword>
<gene>
    <name evidence="2" type="ORF">Bca52824_051525</name>
</gene>
<dbReference type="AlphaFoldDB" id="A0A8X7UHU2"/>
<accession>A0A8X7UHU2</accession>
<feature type="compositionally biased region" description="Basic and acidic residues" evidence="1">
    <location>
        <begin position="7"/>
        <end position="16"/>
    </location>
</feature>
<organism evidence="2 3">
    <name type="scientific">Brassica carinata</name>
    <name type="common">Ethiopian mustard</name>
    <name type="synonym">Abyssinian cabbage</name>
    <dbReference type="NCBI Taxonomy" id="52824"/>
    <lineage>
        <taxon>Eukaryota</taxon>
        <taxon>Viridiplantae</taxon>
        <taxon>Streptophyta</taxon>
        <taxon>Embryophyta</taxon>
        <taxon>Tracheophyta</taxon>
        <taxon>Spermatophyta</taxon>
        <taxon>Magnoliopsida</taxon>
        <taxon>eudicotyledons</taxon>
        <taxon>Gunneridae</taxon>
        <taxon>Pentapetalae</taxon>
        <taxon>rosids</taxon>
        <taxon>malvids</taxon>
        <taxon>Brassicales</taxon>
        <taxon>Brassicaceae</taxon>
        <taxon>Brassiceae</taxon>
        <taxon>Brassica</taxon>
    </lineage>
</organism>
<evidence type="ECO:0000256" key="1">
    <source>
        <dbReference type="SAM" id="MobiDB-lite"/>
    </source>
</evidence>
<sequence>MKRKREHSCDDKENERPSNYPEMDIRYQKKCIESQSISRIQSLAREDVQSSVEISSVFKRLFGVFEKRPINTNNASVKGHITSTPKTLRNIFRNKIGNSSSRHEITLPLSFPTRFKLNRDKSRIVLGVSLDSDQATKTPDQRSCLTSLKSQVSNNTVLGSTQRPIQGNLKNYKRMALDDITNTASKEGVNTSTPKTPSNKRRRRNAQVLKATDIKTRLKTVSNKQQKNRRALLHDIASISNSIAFDFEDTPSKTVNDRDEDNVPDDDEAIDDCDDDFGGIIEELDGDLEFDCSSQESSESELDEDIVDHSIGEKTCSNKHQRKRKAMFSKETVSKMTGRSISIGI</sequence>
<feature type="region of interest" description="Disordered" evidence="1">
    <location>
        <begin position="1"/>
        <end position="23"/>
    </location>
</feature>
<evidence type="ECO:0000313" key="2">
    <source>
        <dbReference type="EMBL" id="KAG2280305.1"/>
    </source>
</evidence>
<proteinExistence type="predicted"/>
<dbReference type="OrthoDB" id="10539625at2759"/>
<name>A0A8X7UHU2_BRACI</name>